<feature type="transmembrane region" description="Helical" evidence="2">
    <location>
        <begin position="26"/>
        <end position="47"/>
    </location>
</feature>
<name>A0ABS5G6B8_9BRAD</name>
<accession>A0ABS5G6B8</accession>
<keyword evidence="2" id="KW-1133">Transmembrane helix</keyword>
<dbReference type="EMBL" id="JAFCLK010000011">
    <property type="protein sequence ID" value="MBR1136829.1"/>
    <property type="molecule type" value="Genomic_DNA"/>
</dbReference>
<dbReference type="Pfam" id="PF01464">
    <property type="entry name" value="SLT"/>
    <property type="match status" value="1"/>
</dbReference>
<feature type="domain" description="Transglycosylase SLT" evidence="3">
    <location>
        <begin position="81"/>
        <end position="142"/>
    </location>
</feature>
<evidence type="ECO:0000256" key="1">
    <source>
        <dbReference type="ARBA" id="ARBA00009387"/>
    </source>
</evidence>
<keyword evidence="2" id="KW-0812">Transmembrane</keyword>
<reference evidence="5" key="1">
    <citation type="journal article" date="2021" name="ISME J.">
        <title>Evolutionary origin and ecological implication of a unique nif island in free-living Bradyrhizobium lineages.</title>
        <authorList>
            <person name="Tao J."/>
        </authorList>
    </citation>
    <scope>NUCLEOTIDE SEQUENCE [LARGE SCALE GENOMIC DNA]</scope>
    <source>
        <strain evidence="5">SZCCT0094</strain>
    </source>
</reference>
<protein>
    <submittedName>
        <fullName evidence="4">Transglycosylase SLT domain-containing protein</fullName>
    </submittedName>
</protein>
<comment type="similarity">
    <text evidence="1">Belongs to the virb1 family.</text>
</comment>
<proteinExistence type="inferred from homology"/>
<keyword evidence="2" id="KW-0472">Membrane</keyword>
<evidence type="ECO:0000313" key="5">
    <source>
        <dbReference type="Proteomes" id="UP001314635"/>
    </source>
</evidence>
<dbReference type="InterPro" id="IPR008258">
    <property type="entry name" value="Transglycosylase_SLT_dom_1"/>
</dbReference>
<evidence type="ECO:0000259" key="3">
    <source>
        <dbReference type="Pfam" id="PF01464"/>
    </source>
</evidence>
<gene>
    <name evidence="4" type="ORF">JQ619_13710</name>
</gene>
<dbReference type="Gene3D" id="1.10.530.10">
    <property type="match status" value="1"/>
</dbReference>
<dbReference type="RefSeq" id="WP_172237128.1">
    <property type="nucleotide sequence ID" value="NZ_JABFDP010000014.1"/>
</dbReference>
<dbReference type="InterPro" id="IPR023346">
    <property type="entry name" value="Lysozyme-like_dom_sf"/>
</dbReference>
<evidence type="ECO:0000313" key="4">
    <source>
        <dbReference type="EMBL" id="MBR1136829.1"/>
    </source>
</evidence>
<evidence type="ECO:0000256" key="2">
    <source>
        <dbReference type="SAM" id="Phobius"/>
    </source>
</evidence>
<keyword evidence="5" id="KW-1185">Reference proteome</keyword>
<dbReference type="SUPFAM" id="SSF53955">
    <property type="entry name" value="Lysozyme-like"/>
    <property type="match status" value="1"/>
</dbReference>
<sequence>MRRDTGRYAQRGACWLLRTAGATPRWLKLTVGVALALGVLALANLAYHVVRKPTELFVVTGHALDKEPEETWRQYGSLFRESATRAITPELLAALAQTESSGNPVARTYWRWRLAWNPFALYQPASSAVGLFQMTDGAFADAARFCIRDHEVTADDCGSPSLWIRAWPVHAVALTVISLDRQVAAVLARQPTAKPTAQQKQDLAAVIHLCGAGPAAGFARRGFKPEDGERCGDHSVASYLAKVNAMKKLFQKLAAGQRT</sequence>
<comment type="caution">
    <text evidence="4">The sequence shown here is derived from an EMBL/GenBank/DDBJ whole genome shotgun (WGS) entry which is preliminary data.</text>
</comment>
<organism evidence="4 5">
    <name type="scientific">Bradyrhizobium denitrificans</name>
    <dbReference type="NCBI Taxonomy" id="2734912"/>
    <lineage>
        <taxon>Bacteria</taxon>
        <taxon>Pseudomonadati</taxon>
        <taxon>Pseudomonadota</taxon>
        <taxon>Alphaproteobacteria</taxon>
        <taxon>Hyphomicrobiales</taxon>
        <taxon>Nitrobacteraceae</taxon>
        <taxon>Bradyrhizobium</taxon>
    </lineage>
</organism>
<dbReference type="Proteomes" id="UP001314635">
    <property type="component" value="Unassembled WGS sequence"/>
</dbReference>